<dbReference type="AlphaFoldDB" id="A0A382YHH0"/>
<accession>A0A382YHH0</accession>
<keyword evidence="1" id="KW-0175">Coiled coil</keyword>
<evidence type="ECO:0000256" key="1">
    <source>
        <dbReference type="SAM" id="Coils"/>
    </source>
</evidence>
<feature type="non-terminal residue" evidence="3">
    <location>
        <position position="264"/>
    </location>
</feature>
<feature type="domain" description="DUF1549" evidence="2">
    <location>
        <begin position="2"/>
        <end position="66"/>
    </location>
</feature>
<dbReference type="SUPFAM" id="SSF49899">
    <property type="entry name" value="Concanavalin A-like lectins/glucanases"/>
    <property type="match status" value="1"/>
</dbReference>
<dbReference type="InterPro" id="IPR011444">
    <property type="entry name" value="DUF1549"/>
</dbReference>
<feature type="coiled-coil region" evidence="1">
    <location>
        <begin position="86"/>
        <end position="120"/>
    </location>
</feature>
<organism evidence="3">
    <name type="scientific">marine metagenome</name>
    <dbReference type="NCBI Taxonomy" id="408172"/>
    <lineage>
        <taxon>unclassified sequences</taxon>
        <taxon>metagenomes</taxon>
        <taxon>ecological metagenomes</taxon>
    </lineage>
</organism>
<feature type="non-terminal residue" evidence="3">
    <location>
        <position position="1"/>
    </location>
</feature>
<protein>
    <recommendedName>
        <fullName evidence="2">DUF1549 domain-containing protein</fullName>
    </recommendedName>
</protein>
<dbReference type="PANTHER" id="PTHR35889">
    <property type="entry name" value="CYCLOINULO-OLIGOSACCHARIDE FRUCTANOTRANSFERASE-RELATED"/>
    <property type="match status" value="1"/>
</dbReference>
<dbReference type="PANTHER" id="PTHR35889:SF3">
    <property type="entry name" value="F-BOX DOMAIN-CONTAINING PROTEIN"/>
    <property type="match status" value="1"/>
</dbReference>
<reference evidence="3" key="1">
    <citation type="submission" date="2018-05" db="EMBL/GenBank/DDBJ databases">
        <authorList>
            <person name="Lanie J.A."/>
            <person name="Ng W.-L."/>
            <person name="Kazmierczak K.M."/>
            <person name="Andrzejewski T.M."/>
            <person name="Davidsen T.M."/>
            <person name="Wayne K.J."/>
            <person name="Tettelin H."/>
            <person name="Glass J.I."/>
            <person name="Rusch D."/>
            <person name="Podicherti R."/>
            <person name="Tsui H.-C.T."/>
            <person name="Winkler M.E."/>
        </authorList>
    </citation>
    <scope>NUCLEOTIDE SEQUENCE</scope>
</reference>
<dbReference type="Pfam" id="PF07583">
    <property type="entry name" value="PSCyt2"/>
    <property type="match status" value="1"/>
</dbReference>
<dbReference type="InterPro" id="IPR013320">
    <property type="entry name" value="ConA-like_dom_sf"/>
</dbReference>
<gene>
    <name evidence="3" type="ORF">METZ01_LOCUS434812</name>
</gene>
<dbReference type="EMBL" id="UINC01175364">
    <property type="protein sequence ID" value="SVD81958.1"/>
    <property type="molecule type" value="Genomic_DNA"/>
</dbReference>
<dbReference type="Gene3D" id="2.60.120.200">
    <property type="match status" value="1"/>
</dbReference>
<sequence>NRNHRGNAEGGSIPEEFQVEYVVDRVKTTATGWMGLTLGCARCHEHKYDPFTQKEFYQLYAFFNNIPENGRALKYANSPPFLKSPTRSQQAELAKLNAQVADAERALGKLQTEIKRKQEIWEKSLLSREAAGWAPSEGLVAHFTLDGVLSNAVRKGKGGELKAGSAMFADGRVGKAAMFDGKRFIDANSTTAASANFGYFDRFTLSAWVWPESDGAILTRTKDETKETGWGIWLVDGKVQVNLVKRWLDDSLRMETTTKLKPGQ</sequence>
<name>A0A382YHH0_9ZZZZ</name>
<proteinExistence type="predicted"/>
<evidence type="ECO:0000259" key="2">
    <source>
        <dbReference type="Pfam" id="PF07583"/>
    </source>
</evidence>
<evidence type="ECO:0000313" key="3">
    <source>
        <dbReference type="EMBL" id="SVD81958.1"/>
    </source>
</evidence>